<dbReference type="SMART" id="SM00120">
    <property type="entry name" value="HX"/>
    <property type="match status" value="3"/>
</dbReference>
<dbReference type="FunFam" id="3.40.390.10:FF:000022">
    <property type="entry name" value="Matrix metalloproteinase 1, isoform C"/>
    <property type="match status" value="1"/>
</dbReference>
<dbReference type="SUPFAM" id="SSF47090">
    <property type="entry name" value="PGBD-like"/>
    <property type="match status" value="1"/>
</dbReference>
<feature type="binding site" evidence="9">
    <location>
        <position position="222"/>
    </location>
    <ligand>
        <name>Ca(2+)</name>
        <dbReference type="ChEBI" id="CHEBI:29108"/>
        <label>2</label>
    </ligand>
</feature>
<feature type="binding site" evidence="9">
    <location>
        <position position="265"/>
    </location>
    <ligand>
        <name>Ca(2+)</name>
        <dbReference type="ChEBI" id="CHEBI:29108"/>
        <label>3</label>
    </ligand>
</feature>
<keyword evidence="13" id="KW-0732">Signal</keyword>
<keyword evidence="6" id="KW-0482">Metalloprotease</keyword>
<keyword evidence="9" id="KW-0106">Calcium</keyword>
<feature type="repeat" description="Hemopexin" evidence="11">
    <location>
        <begin position="453"/>
        <end position="501"/>
    </location>
</feature>
<dbReference type="GeneID" id="586737"/>
<dbReference type="Gene3D" id="3.40.390.10">
    <property type="entry name" value="Collagenase (Catalytic Domain)"/>
    <property type="match status" value="1"/>
</dbReference>
<dbReference type="PANTHER" id="PTHR10201">
    <property type="entry name" value="MATRIX METALLOPROTEINASE"/>
    <property type="match status" value="1"/>
</dbReference>
<evidence type="ECO:0000256" key="4">
    <source>
        <dbReference type="ARBA" id="ARBA00022801"/>
    </source>
</evidence>
<protein>
    <recommendedName>
        <fullName evidence="14">Peptidase metallopeptidase domain-containing protein</fullName>
    </recommendedName>
</protein>
<comment type="cofactor">
    <cofactor evidence="9">
        <name>Ca(2+)</name>
        <dbReference type="ChEBI" id="CHEBI:29108"/>
    </cofactor>
    <text evidence="9">Can bind about 5 Ca(2+) ions per subunit.</text>
</comment>
<dbReference type="GO" id="GO:0006508">
    <property type="term" value="P:proteolysis"/>
    <property type="evidence" value="ECO:0007669"/>
    <property type="project" value="UniProtKB-KW"/>
</dbReference>
<keyword evidence="16" id="KW-1185">Reference proteome</keyword>
<dbReference type="PIRSF" id="PIRSF001191">
    <property type="entry name" value="Peptidase_M10A_matrix"/>
    <property type="match status" value="1"/>
</dbReference>
<keyword evidence="2" id="KW-0645">Protease</keyword>
<feature type="binding site" evidence="9">
    <location>
        <position position="234"/>
    </location>
    <ligand>
        <name>Zn(2+)</name>
        <dbReference type="ChEBI" id="CHEBI:29105"/>
        <label>1</label>
    </ligand>
</feature>
<dbReference type="InterPro" id="IPR001818">
    <property type="entry name" value="Pept_M10_metallopeptidase"/>
</dbReference>
<feature type="binding site" evidence="8">
    <location>
        <position position="293"/>
    </location>
    <ligand>
        <name>Zn(2+)</name>
        <dbReference type="ChEBI" id="CHEBI:29105"/>
        <label>2</label>
        <note>catalytic</note>
    </ligand>
</feature>
<feature type="binding site" evidence="9">
    <location>
        <position position="260"/>
    </location>
    <ligand>
        <name>Zn(2+)</name>
        <dbReference type="ChEBI" id="CHEBI:29105"/>
        <label>1</label>
    </ligand>
</feature>
<feature type="binding site" evidence="9">
    <location>
        <position position="265"/>
    </location>
    <ligand>
        <name>Ca(2+)</name>
        <dbReference type="ChEBI" id="CHEBI:29108"/>
        <label>1</label>
    </ligand>
</feature>
<dbReference type="InterPro" id="IPR021190">
    <property type="entry name" value="Pept_M10A"/>
</dbReference>
<feature type="binding site" evidence="9">
    <location>
        <position position="232"/>
    </location>
    <ligand>
        <name>Zn(2+)</name>
        <dbReference type="ChEBI" id="CHEBI:29105"/>
        <label>1</label>
    </ligand>
</feature>
<feature type="active site" evidence="7">
    <location>
        <position position="284"/>
    </location>
</feature>
<feature type="chain" id="PRO_5029623583" description="Peptidase metallopeptidase domain-containing protein" evidence="13">
    <location>
        <begin position="29"/>
        <end position="580"/>
    </location>
</feature>
<dbReference type="KEGG" id="spu:586737"/>
<dbReference type="SMART" id="SM00235">
    <property type="entry name" value="ZnMc"/>
    <property type="match status" value="1"/>
</dbReference>
<feature type="binding site" description="in inhibited form" evidence="9">
    <location>
        <position position="150"/>
    </location>
    <ligand>
        <name>Zn(2+)</name>
        <dbReference type="ChEBI" id="CHEBI:29105"/>
        <label>2</label>
        <note>catalytic</note>
    </ligand>
</feature>
<feature type="region of interest" description="Disordered" evidence="12">
    <location>
        <begin position="57"/>
        <end position="87"/>
    </location>
</feature>
<evidence type="ECO:0000256" key="8">
    <source>
        <dbReference type="PIRSR" id="PIRSR001191-2"/>
    </source>
</evidence>
<evidence type="ECO:0000313" key="16">
    <source>
        <dbReference type="Proteomes" id="UP000007110"/>
    </source>
</evidence>
<dbReference type="InterPro" id="IPR033739">
    <property type="entry name" value="M10A_MMP"/>
</dbReference>
<feature type="binding site" evidence="9">
    <location>
        <position position="258"/>
    </location>
    <ligand>
        <name>Ca(2+)</name>
        <dbReference type="ChEBI" id="CHEBI:29108"/>
        <label>2</label>
    </ligand>
</feature>
<keyword evidence="5 8" id="KW-0862">Zinc</keyword>
<dbReference type="InterPro" id="IPR006026">
    <property type="entry name" value="Peptidase_Metallo"/>
</dbReference>
<dbReference type="EnsemblMetazoa" id="XM_786507">
    <property type="protein sequence ID" value="XP_791600"/>
    <property type="gene ID" value="LOC586737"/>
</dbReference>
<evidence type="ECO:0000313" key="15">
    <source>
        <dbReference type="EnsemblMetazoa" id="XP_791600"/>
    </source>
</evidence>
<dbReference type="GO" id="GO:0030574">
    <property type="term" value="P:collagen catabolic process"/>
    <property type="evidence" value="ECO:0000318"/>
    <property type="project" value="GO_Central"/>
</dbReference>
<dbReference type="Proteomes" id="UP000007110">
    <property type="component" value="Unassembled WGS sequence"/>
</dbReference>
<evidence type="ECO:0000256" key="11">
    <source>
        <dbReference type="PROSITE-ProRule" id="PRU01011"/>
    </source>
</evidence>
<feature type="binding site" evidence="9">
    <location>
        <position position="239"/>
    </location>
    <ligand>
        <name>Ca(2+)</name>
        <dbReference type="ChEBI" id="CHEBI:29108"/>
        <label>3</label>
    </ligand>
</feature>
<dbReference type="InterPro" id="IPR018487">
    <property type="entry name" value="Hemopexin-like_repeat"/>
</dbReference>
<feature type="binding site" evidence="9">
    <location>
        <position position="247"/>
    </location>
    <ligand>
        <name>Zn(2+)</name>
        <dbReference type="ChEBI" id="CHEBI:29105"/>
        <label>1</label>
    </ligand>
</feature>
<organism evidence="15 16">
    <name type="scientific">Strongylocentrotus purpuratus</name>
    <name type="common">Purple sea urchin</name>
    <dbReference type="NCBI Taxonomy" id="7668"/>
    <lineage>
        <taxon>Eukaryota</taxon>
        <taxon>Metazoa</taxon>
        <taxon>Echinodermata</taxon>
        <taxon>Eleutherozoa</taxon>
        <taxon>Echinozoa</taxon>
        <taxon>Echinoidea</taxon>
        <taxon>Euechinoidea</taxon>
        <taxon>Echinacea</taxon>
        <taxon>Camarodonta</taxon>
        <taxon>Echinidea</taxon>
        <taxon>Strongylocentrotidae</taxon>
        <taxon>Strongylocentrotus</taxon>
    </lineage>
</organism>
<feature type="domain" description="Peptidase metallopeptidase" evidence="14">
    <location>
        <begin position="169"/>
        <end position="328"/>
    </location>
</feature>
<reference evidence="16" key="1">
    <citation type="submission" date="2015-02" db="EMBL/GenBank/DDBJ databases">
        <title>Genome sequencing for Strongylocentrotus purpuratus.</title>
        <authorList>
            <person name="Murali S."/>
            <person name="Liu Y."/>
            <person name="Vee V."/>
            <person name="English A."/>
            <person name="Wang M."/>
            <person name="Skinner E."/>
            <person name="Han Y."/>
            <person name="Muzny D.M."/>
            <person name="Worley K.C."/>
            <person name="Gibbs R.A."/>
        </authorList>
    </citation>
    <scope>NUCLEOTIDE SEQUENCE</scope>
</reference>
<feature type="binding site" evidence="9">
    <location>
        <position position="301"/>
    </location>
    <ligand>
        <name>Zn(2+)</name>
        <dbReference type="ChEBI" id="CHEBI:29105"/>
        <label>2</label>
        <note>catalytic</note>
    </ligand>
</feature>
<sequence>MFKTNSLRASPRLLVILGLCILPVSVLGQFWQGNTDGEYANLDQDYPNNYNNYHYPQYQGMGPYGQQQQQPQGQATVSSNADSDEDLDPEDVAFMKTYMQKFEYTSSTRGVEDPEETRIAIMRLQKMAGLTPTGMFNNETIARIRNSKRCGNSDKPVDTNEMRRRRYAIQHGWSKRKITWAVKNYTPDMQRATTTRVLVTSFQVWSDVAMLEFQQTKFPRADILVQFARGNHGDGYAFDGQGGTLAHAYFPGDGIGGDVHFDEDESFTDETMRGTNLFIVAAHEIGHSLGLAHSDVSSSLMAPYYQGYQSSFSLHTDDIKGIRSLYGARNQPPNRPRPPPGKPTIPNKGPKDRSICNARINTVAYGTIAGQPTPTLYIFSGEQFWVKRGNDAVSNALQTESVFVDMQDIPDAAFIRTFRGQKRMVFFSGSKIWEFSQGVYQPRNILERTGIRTNKIDAAFKWARNNKIYLFSRGLYWRLDENTMRAESGYPRVIKDNWRGRPGPFNAVWTENKDRTSYFLIGGQVSTFKDNEVYFVTPKKSFASDWLMCGQNIGSGTNAPITVSGTLLLASTLAAMKGML</sequence>
<dbReference type="Pfam" id="PF00045">
    <property type="entry name" value="Hemopexin"/>
    <property type="match status" value="1"/>
</dbReference>
<dbReference type="AlphaFoldDB" id="A0A7M7RD97"/>
<feature type="compositionally biased region" description="Pro residues" evidence="12">
    <location>
        <begin position="333"/>
        <end position="343"/>
    </location>
</feature>
<feature type="signal peptide" evidence="13">
    <location>
        <begin position="1"/>
        <end position="28"/>
    </location>
</feature>
<dbReference type="GO" id="GO:0030198">
    <property type="term" value="P:extracellular matrix organization"/>
    <property type="evidence" value="ECO:0000318"/>
    <property type="project" value="GO_Central"/>
</dbReference>
<dbReference type="Pfam" id="PF01471">
    <property type="entry name" value="PG_binding_1"/>
    <property type="match status" value="1"/>
</dbReference>
<feature type="compositionally biased region" description="Low complexity" evidence="12">
    <location>
        <begin position="57"/>
        <end position="74"/>
    </location>
</feature>
<evidence type="ECO:0000256" key="5">
    <source>
        <dbReference type="ARBA" id="ARBA00022833"/>
    </source>
</evidence>
<proteinExistence type="inferred from homology"/>
<dbReference type="InParanoid" id="A0A7M7RD97"/>
<dbReference type="PANTHER" id="PTHR10201:SF294">
    <property type="entry name" value="MATRIX METALLOPROTEINASE 16"/>
    <property type="match status" value="1"/>
</dbReference>
<keyword evidence="10" id="KW-1015">Disulfide bond</keyword>
<dbReference type="GO" id="GO:0004222">
    <property type="term" value="F:metalloendopeptidase activity"/>
    <property type="evidence" value="ECO:0000318"/>
    <property type="project" value="GO_Central"/>
</dbReference>
<feature type="binding site" evidence="9">
    <location>
        <position position="188"/>
    </location>
    <ligand>
        <name>Ca(2+)</name>
        <dbReference type="ChEBI" id="CHEBI:29108"/>
        <label>1</label>
    </ligand>
</feature>
<evidence type="ECO:0000256" key="3">
    <source>
        <dbReference type="ARBA" id="ARBA00022723"/>
    </source>
</evidence>
<dbReference type="OMA" id="MFNNETI"/>
<dbReference type="Gene3D" id="2.110.10.10">
    <property type="entry name" value="Hemopexin-like domain"/>
    <property type="match status" value="1"/>
</dbReference>
<dbReference type="CDD" id="cd04278">
    <property type="entry name" value="ZnMc_MMP"/>
    <property type="match status" value="1"/>
</dbReference>
<evidence type="ECO:0000256" key="10">
    <source>
        <dbReference type="PIRSR" id="PIRSR621190-3"/>
    </source>
</evidence>
<evidence type="ECO:0000256" key="1">
    <source>
        <dbReference type="ARBA" id="ARBA00010370"/>
    </source>
</evidence>
<comment type="similarity">
    <text evidence="1">Belongs to the peptidase M10A family.</text>
</comment>
<dbReference type="SUPFAM" id="SSF50923">
    <property type="entry name" value="Hemopexin-like domain"/>
    <property type="match status" value="1"/>
</dbReference>
<feature type="binding site" evidence="9">
    <location>
        <position position="256"/>
    </location>
    <ligand>
        <name>Ca(2+)</name>
        <dbReference type="ChEBI" id="CHEBI:29108"/>
        <label>2</label>
    </ligand>
</feature>
<dbReference type="Pfam" id="PF00413">
    <property type="entry name" value="Peptidase_M10"/>
    <property type="match status" value="1"/>
</dbReference>
<feature type="region of interest" description="Disordered" evidence="12">
    <location>
        <begin position="326"/>
        <end position="353"/>
    </location>
</feature>
<dbReference type="InterPro" id="IPR024079">
    <property type="entry name" value="MetalloPept_cat_dom_sf"/>
</dbReference>
<feature type="binding site" evidence="9">
    <location>
        <position position="240"/>
    </location>
    <ligand>
        <name>Ca(2+)</name>
        <dbReference type="ChEBI" id="CHEBI:29108"/>
        <label>3</label>
    </ligand>
</feature>
<dbReference type="GO" id="GO:0008270">
    <property type="term" value="F:zinc ion binding"/>
    <property type="evidence" value="ECO:0007669"/>
    <property type="project" value="InterPro"/>
</dbReference>
<feature type="binding site" evidence="9">
    <location>
        <position position="508"/>
    </location>
    <ligand>
        <name>Ca(2+)</name>
        <dbReference type="ChEBI" id="CHEBI:29108"/>
        <label>5</label>
    </ligand>
</feature>
<evidence type="ECO:0000256" key="9">
    <source>
        <dbReference type="PIRSR" id="PIRSR621190-2"/>
    </source>
</evidence>
<feature type="binding site" evidence="9">
    <location>
        <position position="262"/>
    </location>
    <ligand>
        <name>Ca(2+)</name>
        <dbReference type="ChEBI" id="CHEBI:29108"/>
        <label>3</label>
    </ligand>
</feature>
<dbReference type="RefSeq" id="XP_791600.4">
    <property type="nucleotide sequence ID" value="XM_786507.5"/>
</dbReference>
<comment type="cofactor">
    <cofactor evidence="9">
        <name>Zn(2+)</name>
        <dbReference type="ChEBI" id="CHEBI:29105"/>
    </cofactor>
    <text evidence="9">Binds 2 Zn(2+) ions per subunit.</text>
</comment>
<keyword evidence="3 8" id="KW-0479">Metal-binding</keyword>
<reference evidence="15" key="2">
    <citation type="submission" date="2021-01" db="UniProtKB">
        <authorList>
            <consortium name="EnsemblMetazoa"/>
        </authorList>
    </citation>
    <scope>IDENTIFICATION</scope>
</reference>
<feature type="binding site" evidence="9">
    <location>
        <position position="411"/>
    </location>
    <ligand>
        <name>Ca(2+)</name>
        <dbReference type="ChEBI" id="CHEBI:29108"/>
        <label>4</label>
    </ligand>
</feature>
<feature type="binding site" evidence="9">
    <location>
        <position position="413"/>
    </location>
    <ligand>
        <name>Ca(2+)</name>
        <dbReference type="ChEBI" id="CHEBI:29108"/>
        <label>5</label>
    </ligand>
</feature>
<feature type="binding site" evidence="8">
    <location>
        <position position="287"/>
    </location>
    <ligand>
        <name>Zn(2+)</name>
        <dbReference type="ChEBI" id="CHEBI:29105"/>
        <label>2</label>
        <note>catalytic</note>
    </ligand>
</feature>
<dbReference type="OrthoDB" id="406838at2759"/>
<feature type="binding site" evidence="9">
    <location>
        <position position="459"/>
    </location>
    <ligand>
        <name>Ca(2+)</name>
        <dbReference type="ChEBI" id="CHEBI:29108"/>
        <label>5</label>
    </ligand>
</feature>
<dbReference type="GO" id="GO:0005615">
    <property type="term" value="C:extracellular space"/>
    <property type="evidence" value="ECO:0000318"/>
    <property type="project" value="GO_Central"/>
</dbReference>
<evidence type="ECO:0000256" key="6">
    <source>
        <dbReference type="ARBA" id="ARBA00023049"/>
    </source>
</evidence>
<dbReference type="SUPFAM" id="SSF55486">
    <property type="entry name" value="Metalloproteases ('zincins'), catalytic domain"/>
    <property type="match status" value="1"/>
</dbReference>
<feature type="binding site" evidence="8">
    <location>
        <position position="283"/>
    </location>
    <ligand>
        <name>Zn(2+)</name>
        <dbReference type="ChEBI" id="CHEBI:29105"/>
        <label>2</label>
        <note>catalytic</note>
    </ligand>
</feature>
<dbReference type="PRINTS" id="PR00138">
    <property type="entry name" value="MATRIXIN"/>
</dbReference>
<name>A0A7M7RD97_STRPU</name>
<dbReference type="InterPro" id="IPR036375">
    <property type="entry name" value="Hemopexin-like_dom_sf"/>
</dbReference>
<evidence type="ECO:0000256" key="2">
    <source>
        <dbReference type="ARBA" id="ARBA00022670"/>
    </source>
</evidence>
<dbReference type="FunFam" id="2.110.10.10:FF:000039">
    <property type="entry name" value="Uncharacterized protein"/>
    <property type="match status" value="1"/>
</dbReference>
<dbReference type="GO" id="GO:0031012">
    <property type="term" value="C:extracellular matrix"/>
    <property type="evidence" value="ECO:0007669"/>
    <property type="project" value="InterPro"/>
</dbReference>
<accession>A0A7M7RD97</accession>
<keyword evidence="4" id="KW-0378">Hydrolase</keyword>
<dbReference type="InterPro" id="IPR002477">
    <property type="entry name" value="Peptidoglycan-bd-like"/>
</dbReference>
<feature type="disulfide bond" evidence="10">
    <location>
        <begin position="356"/>
        <end position="549"/>
    </location>
</feature>
<evidence type="ECO:0000259" key="14">
    <source>
        <dbReference type="SMART" id="SM00235"/>
    </source>
</evidence>
<evidence type="ECO:0000256" key="7">
    <source>
        <dbReference type="PIRSR" id="PIRSR001191-1"/>
    </source>
</evidence>
<dbReference type="InterPro" id="IPR036365">
    <property type="entry name" value="PGBD-like_sf"/>
</dbReference>
<evidence type="ECO:0000256" key="12">
    <source>
        <dbReference type="SAM" id="MobiDB-lite"/>
    </source>
</evidence>
<evidence type="ECO:0000256" key="13">
    <source>
        <dbReference type="SAM" id="SignalP"/>
    </source>
</evidence>
<dbReference type="PROSITE" id="PS51642">
    <property type="entry name" value="HEMOPEXIN_2"/>
    <property type="match status" value="1"/>
</dbReference>